<feature type="domain" description="HTH CENPB-type" evidence="6">
    <location>
        <begin position="1"/>
        <end position="69"/>
    </location>
</feature>
<keyword evidence="2" id="KW-0238">DNA-binding</keyword>
<dbReference type="InterPro" id="IPR000210">
    <property type="entry name" value="BTB/POZ_dom"/>
</dbReference>
<proteinExistence type="predicted"/>
<evidence type="ECO:0000313" key="7">
    <source>
        <dbReference type="EMBL" id="ROT63623.1"/>
    </source>
</evidence>
<sequence length="574" mass="64542">MKAGKSTELDRVLVEWYRKCRNEGLKLTGNMIMEKAKIFHKELKIEGERDYGKGWLQRFKKRHGMLTAKMCGAKKASNHSGADKDGELEVGADEGEEIAEISSPSSRRTQALEDEILDMVLKDVENRKQDDSDCEDITELLSVEKLIKLTDELIDGLDHCDFMPKQEIIIFHLLLDKLHRERAKQLKQLGLDKTPKKRIHQVKDSENRMSKKKKIYEDESSVALPGKQECAEESTKSVHKTTQATSTISPIHPFPHDDQIAVTVSSPRRRNDKMPDRKSCHVQHNEHHTLILKRILEDTTFADVTLTAEGQSLKAHKAVLSAMSPYFKKVLQKNPSPHPIIIMPLDMSFEDLQGIINYIYIGEIIVPAENSSSLLKAAKILQISGLFTLDERVRDASLSFSDAQSAHPDNGGAAVSTNQSSGIWSWSPSGKEDVKKSQSPSETRMNAVSSSADIENLPEANWQEHTHDDSICSVPAVEEVADPLDIVNQKTHEDIAQSGESSHSLMADVLVLLPDQDALSRTADCEYSTRKEAWDDFDVRYLEGDCSFHQSPTISEGQWCETQKCVEVKEEFIE</sequence>
<name>A0A423SHJ1_PENVA</name>
<dbReference type="PROSITE" id="PS51253">
    <property type="entry name" value="HTH_CENPB"/>
    <property type="match status" value="1"/>
</dbReference>
<dbReference type="Pfam" id="PF00651">
    <property type="entry name" value="BTB"/>
    <property type="match status" value="1"/>
</dbReference>
<dbReference type="InterPro" id="IPR011333">
    <property type="entry name" value="SKP1/BTB/POZ_sf"/>
</dbReference>
<dbReference type="SUPFAM" id="SSF46689">
    <property type="entry name" value="Homeodomain-like"/>
    <property type="match status" value="1"/>
</dbReference>
<feature type="compositionally biased region" description="Polar residues" evidence="4">
    <location>
        <begin position="437"/>
        <end position="453"/>
    </location>
</feature>
<organism evidence="7 8">
    <name type="scientific">Penaeus vannamei</name>
    <name type="common">Whiteleg shrimp</name>
    <name type="synonym">Litopenaeus vannamei</name>
    <dbReference type="NCBI Taxonomy" id="6689"/>
    <lineage>
        <taxon>Eukaryota</taxon>
        <taxon>Metazoa</taxon>
        <taxon>Ecdysozoa</taxon>
        <taxon>Arthropoda</taxon>
        <taxon>Crustacea</taxon>
        <taxon>Multicrustacea</taxon>
        <taxon>Malacostraca</taxon>
        <taxon>Eumalacostraca</taxon>
        <taxon>Eucarida</taxon>
        <taxon>Decapoda</taxon>
        <taxon>Dendrobranchiata</taxon>
        <taxon>Penaeoidea</taxon>
        <taxon>Penaeidae</taxon>
        <taxon>Penaeus</taxon>
    </lineage>
</organism>
<reference evidence="7 8" key="2">
    <citation type="submission" date="2019-01" db="EMBL/GenBank/DDBJ databases">
        <title>The decoding of complex shrimp genome reveals the adaptation for benthos swimmer, frequently molting mechanism and breeding impact on genome.</title>
        <authorList>
            <person name="Sun Y."/>
            <person name="Gao Y."/>
            <person name="Yu Y."/>
        </authorList>
    </citation>
    <scope>NUCLEOTIDE SEQUENCE [LARGE SCALE GENOMIC DNA]</scope>
    <source>
        <tissue evidence="7">Muscle</tissue>
    </source>
</reference>
<dbReference type="InterPro" id="IPR009057">
    <property type="entry name" value="Homeodomain-like_sf"/>
</dbReference>
<dbReference type="Pfam" id="PF03221">
    <property type="entry name" value="HTH_Tnp_Tc5"/>
    <property type="match status" value="1"/>
</dbReference>
<evidence type="ECO:0000256" key="2">
    <source>
        <dbReference type="ARBA" id="ARBA00023125"/>
    </source>
</evidence>
<evidence type="ECO:0000256" key="3">
    <source>
        <dbReference type="ARBA" id="ARBA00023242"/>
    </source>
</evidence>
<dbReference type="InterPro" id="IPR006600">
    <property type="entry name" value="HTH_CenpB_DNA-bd_dom"/>
</dbReference>
<dbReference type="PANTHER" id="PTHR23110">
    <property type="entry name" value="BTB DOMAIN TRANSCRIPTION FACTOR"/>
    <property type="match status" value="1"/>
</dbReference>
<dbReference type="SMART" id="SM00674">
    <property type="entry name" value="CENPB"/>
    <property type="match status" value="1"/>
</dbReference>
<dbReference type="SMART" id="SM00225">
    <property type="entry name" value="BTB"/>
    <property type="match status" value="1"/>
</dbReference>
<reference evidence="7 8" key="1">
    <citation type="submission" date="2018-04" db="EMBL/GenBank/DDBJ databases">
        <authorList>
            <person name="Zhang X."/>
            <person name="Yuan J."/>
            <person name="Li F."/>
            <person name="Xiang J."/>
        </authorList>
    </citation>
    <scope>NUCLEOTIDE SEQUENCE [LARGE SCALE GENOMIC DNA]</scope>
    <source>
        <tissue evidence="7">Muscle</tissue>
    </source>
</reference>
<evidence type="ECO:0000256" key="4">
    <source>
        <dbReference type="SAM" id="MobiDB-lite"/>
    </source>
</evidence>
<dbReference type="GO" id="GO:0005634">
    <property type="term" value="C:nucleus"/>
    <property type="evidence" value="ECO:0007669"/>
    <property type="project" value="UniProtKB-SubCell"/>
</dbReference>
<feature type="region of interest" description="Disordered" evidence="4">
    <location>
        <begin position="226"/>
        <end position="258"/>
    </location>
</feature>
<evidence type="ECO:0000256" key="1">
    <source>
        <dbReference type="ARBA" id="ARBA00004123"/>
    </source>
</evidence>
<protein>
    <submittedName>
        <fullName evidence="7">Uncharacterized protein</fullName>
    </submittedName>
</protein>
<comment type="caution">
    <text evidence="7">The sequence shown here is derived from an EMBL/GenBank/DDBJ whole genome shotgun (WGS) entry which is preliminary data.</text>
</comment>
<dbReference type="OrthoDB" id="6359061at2759"/>
<dbReference type="InterPro" id="IPR051095">
    <property type="entry name" value="Dros_DevTransReg"/>
</dbReference>
<feature type="domain" description="BTB" evidence="5">
    <location>
        <begin position="302"/>
        <end position="368"/>
    </location>
</feature>
<evidence type="ECO:0000313" key="8">
    <source>
        <dbReference type="Proteomes" id="UP000283509"/>
    </source>
</evidence>
<dbReference type="CDD" id="cd18315">
    <property type="entry name" value="BTB_POZ_BAB-like"/>
    <property type="match status" value="1"/>
</dbReference>
<keyword evidence="3" id="KW-0539">Nucleus</keyword>
<accession>A0A423SHJ1</accession>
<dbReference type="Proteomes" id="UP000283509">
    <property type="component" value="Unassembled WGS sequence"/>
</dbReference>
<keyword evidence="8" id="KW-1185">Reference proteome</keyword>
<evidence type="ECO:0000259" key="6">
    <source>
        <dbReference type="PROSITE" id="PS51253"/>
    </source>
</evidence>
<dbReference type="PANTHER" id="PTHR23110:SF109">
    <property type="entry name" value="FI07618P-RELATED"/>
    <property type="match status" value="1"/>
</dbReference>
<dbReference type="GO" id="GO:0003677">
    <property type="term" value="F:DNA binding"/>
    <property type="evidence" value="ECO:0007669"/>
    <property type="project" value="UniProtKB-KW"/>
</dbReference>
<evidence type="ECO:0000259" key="5">
    <source>
        <dbReference type="PROSITE" id="PS50097"/>
    </source>
</evidence>
<dbReference type="GO" id="GO:0006357">
    <property type="term" value="P:regulation of transcription by RNA polymerase II"/>
    <property type="evidence" value="ECO:0007669"/>
    <property type="project" value="TreeGrafter"/>
</dbReference>
<feature type="compositionally biased region" description="Polar residues" evidence="4">
    <location>
        <begin position="240"/>
        <end position="249"/>
    </location>
</feature>
<comment type="subcellular location">
    <subcellularLocation>
        <location evidence="1">Nucleus</location>
    </subcellularLocation>
</comment>
<feature type="compositionally biased region" description="Polar residues" evidence="4">
    <location>
        <begin position="415"/>
        <end position="428"/>
    </location>
</feature>
<dbReference type="SUPFAM" id="SSF54695">
    <property type="entry name" value="POZ domain"/>
    <property type="match status" value="1"/>
</dbReference>
<dbReference type="EMBL" id="QCYY01003408">
    <property type="protein sequence ID" value="ROT63623.1"/>
    <property type="molecule type" value="Genomic_DNA"/>
</dbReference>
<gene>
    <name evidence="7" type="ORF">C7M84_018485</name>
</gene>
<feature type="region of interest" description="Disordered" evidence="4">
    <location>
        <begin position="402"/>
        <end position="454"/>
    </location>
</feature>
<dbReference type="PROSITE" id="PS50097">
    <property type="entry name" value="BTB"/>
    <property type="match status" value="1"/>
</dbReference>
<dbReference type="AlphaFoldDB" id="A0A423SHJ1"/>
<dbReference type="Gene3D" id="1.10.10.60">
    <property type="entry name" value="Homeodomain-like"/>
    <property type="match status" value="1"/>
</dbReference>
<dbReference type="Gene3D" id="3.30.710.10">
    <property type="entry name" value="Potassium Channel Kv1.1, Chain A"/>
    <property type="match status" value="1"/>
</dbReference>